<comment type="caution">
    <text evidence="1">The sequence shown here is derived from an EMBL/GenBank/DDBJ whole genome shotgun (WGS) entry which is preliminary data.</text>
</comment>
<name>A0AAV4V0J5_9ARAC</name>
<gene>
    <name evidence="1" type="ORF">CDAR_480261</name>
</gene>
<keyword evidence="2" id="KW-1185">Reference proteome</keyword>
<sequence>MHNLINNPFLYNNRFLHHARKLLQVCSNLFSDEYSLCSIKSPFRRKRRSLCPNKSLSCKEARNVCLHLAPCVFIPGKIVRGHISDWPINLAPPNTLWKSRRLRPLKIVMGW</sequence>
<evidence type="ECO:0000313" key="1">
    <source>
        <dbReference type="EMBL" id="GIY63656.1"/>
    </source>
</evidence>
<proteinExistence type="predicted"/>
<accession>A0AAV4V0J5</accession>
<dbReference type="Proteomes" id="UP001054837">
    <property type="component" value="Unassembled WGS sequence"/>
</dbReference>
<reference evidence="1 2" key="1">
    <citation type="submission" date="2021-06" db="EMBL/GenBank/DDBJ databases">
        <title>Caerostris darwini draft genome.</title>
        <authorList>
            <person name="Kono N."/>
            <person name="Arakawa K."/>
        </authorList>
    </citation>
    <scope>NUCLEOTIDE SEQUENCE [LARGE SCALE GENOMIC DNA]</scope>
</reference>
<evidence type="ECO:0000313" key="2">
    <source>
        <dbReference type="Proteomes" id="UP001054837"/>
    </source>
</evidence>
<dbReference type="AlphaFoldDB" id="A0AAV4V0J5"/>
<dbReference type="EMBL" id="BPLQ01012203">
    <property type="protein sequence ID" value="GIY63656.1"/>
    <property type="molecule type" value="Genomic_DNA"/>
</dbReference>
<protein>
    <submittedName>
        <fullName evidence="1">Uncharacterized protein</fullName>
    </submittedName>
</protein>
<organism evidence="1 2">
    <name type="scientific">Caerostris darwini</name>
    <dbReference type="NCBI Taxonomy" id="1538125"/>
    <lineage>
        <taxon>Eukaryota</taxon>
        <taxon>Metazoa</taxon>
        <taxon>Ecdysozoa</taxon>
        <taxon>Arthropoda</taxon>
        <taxon>Chelicerata</taxon>
        <taxon>Arachnida</taxon>
        <taxon>Araneae</taxon>
        <taxon>Araneomorphae</taxon>
        <taxon>Entelegynae</taxon>
        <taxon>Araneoidea</taxon>
        <taxon>Araneidae</taxon>
        <taxon>Caerostris</taxon>
    </lineage>
</organism>